<evidence type="ECO:0000259" key="8">
    <source>
        <dbReference type="SMART" id="SM00909"/>
    </source>
</evidence>
<dbReference type="InterPro" id="IPR019606">
    <property type="entry name" value="GerMN"/>
</dbReference>
<sequence length="620" mass="65837">MGADRDRGGRRRPARGVVYAACGTVLLAGCASMPDEGDLRDVEASQRPDAQVRVFAMPPRENAQPEEIVQGFLEALTSDDPQFETARKYLTEGASKKWRPNASTTVLADGPNTVAEHSGSREATGDYAYSLIGTKVATVDSQFAYKPAEGAYSEIVHLSEQKTTDGAKEWRIDALPAGLVMGMSDFQRNYESVNKYYFASNTQGRTGVQLGAVADPVYVREQVDPVTQMVRSVLKGPTSWLKPVVRSSFPTGTALKKGVKSLTPDDKNRLTVPLNAKADRVGQAKCTEMAAQILFTLQDLTPTGIDEVELQRSDGTQSCVINNNQAEVSVVHGPAKRAEYEYFIDGEKRLVRIPGAGSDQEPEPVPGALGDGGDGGKELRAAAVSRDEDTAAGVSLDGRSMYVASLASGGSLGEAVLRSKATSQDDGLTTPSWDASGDLWVADRGPKDSRLLLLPKGAGDPLVVSTPGLEGRIEAVRVAADGVRIALMVSDGKRTTLLMGRIERGDSEGAGGEDTVAIHELRSVAPQLEEVTAMSWAGDSRLVVVGREARGVQQIQYVQVDGSTPVGPAPSALTGVKEIAASEDERLPLVAHSEDGIVRLSSGSQWQTVVKTGMAPVYPG</sequence>
<keyword evidence="4 6" id="KW-0564">Palmitate</keyword>
<organism evidence="9 10">
    <name type="scientific">Streptomyces liliiviolaceus</name>
    <dbReference type="NCBI Taxonomy" id="2823109"/>
    <lineage>
        <taxon>Bacteria</taxon>
        <taxon>Bacillati</taxon>
        <taxon>Actinomycetota</taxon>
        <taxon>Actinomycetes</taxon>
        <taxon>Kitasatosporales</taxon>
        <taxon>Streptomycetaceae</taxon>
        <taxon>Streptomyces</taxon>
    </lineage>
</organism>
<feature type="domain" description="GerMN" evidence="8">
    <location>
        <begin position="226"/>
        <end position="322"/>
    </location>
</feature>
<evidence type="ECO:0000256" key="1">
    <source>
        <dbReference type="ARBA" id="ARBA00022475"/>
    </source>
</evidence>
<dbReference type="InterPro" id="IPR018910">
    <property type="entry name" value="LpqB_C"/>
</dbReference>
<dbReference type="InterPro" id="IPR059026">
    <property type="entry name" value="LpqB_N"/>
</dbReference>
<dbReference type="GO" id="GO:0005886">
    <property type="term" value="C:plasma membrane"/>
    <property type="evidence" value="ECO:0007669"/>
    <property type="project" value="UniProtKB-SubCell"/>
</dbReference>
<comment type="similarity">
    <text evidence="6">Belongs to the LpqB lipoprotein family.</text>
</comment>
<accession>A0A940XXW5</accession>
<proteinExistence type="inferred from homology"/>
<keyword evidence="3 6" id="KW-0472">Membrane</keyword>
<evidence type="ECO:0000256" key="2">
    <source>
        <dbReference type="ARBA" id="ARBA00022729"/>
    </source>
</evidence>
<comment type="subcellular location">
    <subcellularLocation>
        <location evidence="6">Cell membrane</location>
        <topology evidence="6">Lipid-anchor</topology>
    </subcellularLocation>
</comment>
<dbReference type="SUPFAM" id="SSF69322">
    <property type="entry name" value="Tricorn protease domain 2"/>
    <property type="match status" value="1"/>
</dbReference>
<keyword evidence="2 6" id="KW-0732">Signal</keyword>
<evidence type="ECO:0000313" key="10">
    <source>
        <dbReference type="Proteomes" id="UP000677413"/>
    </source>
</evidence>
<evidence type="ECO:0000313" key="9">
    <source>
        <dbReference type="EMBL" id="MBQ0848625.1"/>
    </source>
</evidence>
<keyword evidence="1 6" id="KW-1003">Cell membrane</keyword>
<dbReference type="HAMAP" id="MF_01373">
    <property type="entry name" value="LpqB_lipoprot"/>
    <property type="match status" value="1"/>
</dbReference>
<dbReference type="Pfam" id="PF10646">
    <property type="entry name" value="Germane"/>
    <property type="match status" value="1"/>
</dbReference>
<evidence type="ECO:0000256" key="3">
    <source>
        <dbReference type="ARBA" id="ARBA00023136"/>
    </source>
</evidence>
<keyword evidence="5 6" id="KW-0449">Lipoprotein</keyword>
<evidence type="ECO:0000256" key="4">
    <source>
        <dbReference type="ARBA" id="ARBA00023139"/>
    </source>
</evidence>
<reference evidence="9 10" key="1">
    <citation type="submission" date="2021-04" db="EMBL/GenBank/DDBJ databases">
        <authorList>
            <person name="Tang X."/>
            <person name="Zhou X."/>
            <person name="Chen X."/>
            <person name="Cernava T."/>
            <person name="Zhang C."/>
        </authorList>
    </citation>
    <scope>NUCLEOTIDE SEQUENCE [LARGE SCALE GENOMIC DNA]</scope>
    <source>
        <strain evidence="9 10">BH-SS-21</strain>
    </source>
</reference>
<dbReference type="SMART" id="SM00909">
    <property type="entry name" value="Germane"/>
    <property type="match status" value="1"/>
</dbReference>
<protein>
    <recommendedName>
        <fullName evidence="6">Lipoprotein LpqB</fullName>
    </recommendedName>
</protein>
<dbReference type="RefSeq" id="WP_210882135.1">
    <property type="nucleotide sequence ID" value="NZ_JAGPYQ010000001.1"/>
</dbReference>
<name>A0A940XXW5_9ACTN</name>
<dbReference type="PROSITE" id="PS51257">
    <property type="entry name" value="PROKAR_LIPOPROTEIN"/>
    <property type="match status" value="1"/>
</dbReference>
<dbReference type="Pfam" id="PF25976">
    <property type="entry name" value="LpqB_N"/>
    <property type="match status" value="1"/>
</dbReference>
<dbReference type="Pfam" id="PF10647">
    <property type="entry name" value="Gmad1"/>
    <property type="match status" value="1"/>
</dbReference>
<dbReference type="InterPro" id="IPR023959">
    <property type="entry name" value="LpqB"/>
</dbReference>
<comment type="caution">
    <text evidence="9">The sequence shown here is derived from an EMBL/GenBank/DDBJ whole genome shotgun (WGS) entry which is preliminary data.</text>
</comment>
<keyword evidence="10" id="KW-1185">Reference proteome</keyword>
<gene>
    <name evidence="6" type="primary">lpqB</name>
    <name evidence="9" type="ORF">J8N05_10430</name>
</gene>
<evidence type="ECO:0000256" key="5">
    <source>
        <dbReference type="ARBA" id="ARBA00023288"/>
    </source>
</evidence>
<feature type="region of interest" description="Disordered" evidence="7">
    <location>
        <begin position="355"/>
        <end position="374"/>
    </location>
</feature>
<evidence type="ECO:0000256" key="7">
    <source>
        <dbReference type="SAM" id="MobiDB-lite"/>
    </source>
</evidence>
<dbReference type="AlphaFoldDB" id="A0A940XXW5"/>
<dbReference type="Proteomes" id="UP000677413">
    <property type="component" value="Unassembled WGS sequence"/>
</dbReference>
<dbReference type="EMBL" id="JAGPYQ010000001">
    <property type="protein sequence ID" value="MBQ0848625.1"/>
    <property type="molecule type" value="Genomic_DNA"/>
</dbReference>
<evidence type="ECO:0000256" key="6">
    <source>
        <dbReference type="HAMAP-Rule" id="MF_01373"/>
    </source>
</evidence>